<reference evidence="1 2" key="2">
    <citation type="submission" date="2018-11" db="EMBL/GenBank/DDBJ databases">
        <authorList>
            <consortium name="Pathogen Informatics"/>
        </authorList>
    </citation>
    <scope>NUCLEOTIDE SEQUENCE [LARGE SCALE GENOMIC DNA]</scope>
</reference>
<gene>
    <name evidence="1" type="ORF">TASK_LOCUS2328</name>
</gene>
<name>A0A0R3VY33_TAEAS</name>
<reference evidence="3" key="1">
    <citation type="submission" date="2017-02" db="UniProtKB">
        <authorList>
            <consortium name="WormBaseParasite"/>
        </authorList>
    </citation>
    <scope>IDENTIFICATION</scope>
</reference>
<evidence type="ECO:0000313" key="2">
    <source>
        <dbReference type="Proteomes" id="UP000282613"/>
    </source>
</evidence>
<dbReference type="WBParaSite" id="TASK_0000232701-mRNA-1">
    <property type="protein sequence ID" value="TASK_0000232701-mRNA-1"/>
    <property type="gene ID" value="TASK_0000232701"/>
</dbReference>
<evidence type="ECO:0000313" key="1">
    <source>
        <dbReference type="EMBL" id="VDK24866.1"/>
    </source>
</evidence>
<proteinExistence type="predicted"/>
<dbReference type="AlphaFoldDB" id="A0A0R3VY33"/>
<evidence type="ECO:0000313" key="3">
    <source>
        <dbReference type="WBParaSite" id="TASK_0000232701-mRNA-1"/>
    </source>
</evidence>
<organism evidence="3">
    <name type="scientific">Taenia asiatica</name>
    <name type="common">Asian tapeworm</name>
    <dbReference type="NCBI Taxonomy" id="60517"/>
    <lineage>
        <taxon>Eukaryota</taxon>
        <taxon>Metazoa</taxon>
        <taxon>Spiralia</taxon>
        <taxon>Lophotrochozoa</taxon>
        <taxon>Platyhelminthes</taxon>
        <taxon>Cestoda</taxon>
        <taxon>Eucestoda</taxon>
        <taxon>Cyclophyllidea</taxon>
        <taxon>Taeniidae</taxon>
        <taxon>Taenia</taxon>
    </lineage>
</organism>
<sequence>MWSSQLPRSLYILTNAFPSHARQHSASLIPSPSSSTKTEKWLCSSAHASYLSPLQAPASHCSGCLSALSVQLHGVKVLRNAFAVRRARGREYEPHSTRLVLPLLDRPEPLRHHRRLHVIKAKARSARFVEVTWKHERRP</sequence>
<dbReference type="Proteomes" id="UP000282613">
    <property type="component" value="Unassembled WGS sequence"/>
</dbReference>
<keyword evidence="2" id="KW-1185">Reference proteome</keyword>
<dbReference type="EMBL" id="UYRS01001451">
    <property type="protein sequence ID" value="VDK24866.1"/>
    <property type="molecule type" value="Genomic_DNA"/>
</dbReference>
<accession>A0A0R3VY33</accession>
<protein>
    <submittedName>
        <fullName evidence="3">Secreted protein</fullName>
    </submittedName>
</protein>